<organism evidence="1 2">
    <name type="scientific">Flavobacterium swingsii</name>
    <dbReference type="NCBI Taxonomy" id="498292"/>
    <lineage>
        <taxon>Bacteria</taxon>
        <taxon>Pseudomonadati</taxon>
        <taxon>Bacteroidota</taxon>
        <taxon>Flavobacteriia</taxon>
        <taxon>Flavobacteriales</taxon>
        <taxon>Flavobacteriaceae</taxon>
        <taxon>Flavobacterium</taxon>
    </lineage>
</organism>
<evidence type="ECO:0000313" key="1">
    <source>
        <dbReference type="EMBL" id="SFA74217.1"/>
    </source>
</evidence>
<protein>
    <submittedName>
        <fullName evidence="1">Uncharacterized protein</fullName>
    </submittedName>
</protein>
<gene>
    <name evidence="1" type="ORF">SAMN05660845_0324</name>
</gene>
<dbReference type="OrthoDB" id="1371200at2"/>
<keyword evidence="2" id="KW-1185">Reference proteome</keyword>
<dbReference type="Proteomes" id="UP000199604">
    <property type="component" value="Unassembled WGS sequence"/>
</dbReference>
<dbReference type="EMBL" id="FOJT01000001">
    <property type="protein sequence ID" value="SFA74217.1"/>
    <property type="molecule type" value="Genomic_DNA"/>
</dbReference>
<dbReference type="AlphaFoldDB" id="A0A1I0VDV7"/>
<evidence type="ECO:0000313" key="2">
    <source>
        <dbReference type="Proteomes" id="UP000199604"/>
    </source>
</evidence>
<proteinExistence type="predicted"/>
<reference evidence="2" key="1">
    <citation type="submission" date="2016-10" db="EMBL/GenBank/DDBJ databases">
        <authorList>
            <person name="Varghese N."/>
            <person name="Submissions S."/>
        </authorList>
    </citation>
    <scope>NUCLEOTIDE SEQUENCE [LARGE SCALE GENOMIC DNA]</scope>
    <source>
        <strain evidence="2">DSM 21789</strain>
    </source>
</reference>
<sequence length="126" mass="14741">MGKEDYLTRQINQLGFVLKKILEKLTRTKSSDGLSETVSVVNFKLNEQLGFDLEILDTISDDNLIEFLTQKEGFNHENLELFADILIKMDKEKYAKKALQIYNYVNQATATFSFERDFKIKELMFK</sequence>
<accession>A0A1I0VDV7</accession>
<name>A0A1I0VDV7_9FLAO</name>
<dbReference type="RefSeq" id="WP_091473261.1">
    <property type="nucleotide sequence ID" value="NZ_FOJT01000001.1"/>
</dbReference>
<dbReference type="STRING" id="498292.SAMN05660845_0324"/>